<name>A0AAD9J998_9ANNE</name>
<dbReference type="EMBL" id="JAODUP010000495">
    <property type="protein sequence ID" value="KAK2148483.1"/>
    <property type="molecule type" value="Genomic_DNA"/>
</dbReference>
<protein>
    <submittedName>
        <fullName evidence="1">Uncharacterized protein</fullName>
    </submittedName>
</protein>
<dbReference type="Proteomes" id="UP001208570">
    <property type="component" value="Unassembled WGS sequence"/>
</dbReference>
<proteinExistence type="predicted"/>
<organism evidence="1 2">
    <name type="scientific">Paralvinella palmiformis</name>
    <dbReference type="NCBI Taxonomy" id="53620"/>
    <lineage>
        <taxon>Eukaryota</taxon>
        <taxon>Metazoa</taxon>
        <taxon>Spiralia</taxon>
        <taxon>Lophotrochozoa</taxon>
        <taxon>Annelida</taxon>
        <taxon>Polychaeta</taxon>
        <taxon>Sedentaria</taxon>
        <taxon>Canalipalpata</taxon>
        <taxon>Terebellida</taxon>
        <taxon>Terebelliformia</taxon>
        <taxon>Alvinellidae</taxon>
        <taxon>Paralvinella</taxon>
    </lineage>
</organism>
<dbReference type="AlphaFoldDB" id="A0AAD9J998"/>
<keyword evidence="2" id="KW-1185">Reference proteome</keyword>
<reference evidence="1" key="1">
    <citation type="journal article" date="2023" name="Mol. Biol. Evol.">
        <title>Third-Generation Sequencing Reveals the Adaptive Role of the Epigenome in Three Deep-Sea Polychaetes.</title>
        <authorList>
            <person name="Perez M."/>
            <person name="Aroh O."/>
            <person name="Sun Y."/>
            <person name="Lan Y."/>
            <person name="Juniper S.K."/>
            <person name="Young C.R."/>
            <person name="Angers B."/>
            <person name="Qian P.Y."/>
        </authorList>
    </citation>
    <scope>NUCLEOTIDE SEQUENCE</scope>
    <source>
        <strain evidence="1">P08H-3</strain>
    </source>
</reference>
<evidence type="ECO:0000313" key="2">
    <source>
        <dbReference type="Proteomes" id="UP001208570"/>
    </source>
</evidence>
<accession>A0AAD9J998</accession>
<sequence length="49" mass="5649">MQRPGFWIEVMVTEDVNIFDYRVIKYSALMGGQRTGGLKKNPVCRICNI</sequence>
<comment type="caution">
    <text evidence="1">The sequence shown here is derived from an EMBL/GenBank/DDBJ whole genome shotgun (WGS) entry which is preliminary data.</text>
</comment>
<gene>
    <name evidence="1" type="ORF">LSH36_495g02032</name>
</gene>
<evidence type="ECO:0000313" key="1">
    <source>
        <dbReference type="EMBL" id="KAK2148483.1"/>
    </source>
</evidence>